<evidence type="ECO:0000313" key="1">
    <source>
        <dbReference type="EMBL" id="CRK88563.1"/>
    </source>
</evidence>
<dbReference type="EMBL" id="CVRI01000008">
    <property type="protein sequence ID" value="CRK88563.1"/>
    <property type="molecule type" value="Genomic_DNA"/>
</dbReference>
<gene>
    <name evidence="1" type="ORF">CLUMA_CG002296</name>
</gene>
<evidence type="ECO:0000313" key="2">
    <source>
        <dbReference type="Proteomes" id="UP000183832"/>
    </source>
</evidence>
<sequence>MMCNILNVYQQQPKYQRQQQALLLDEARFPPQVIRSSMLIVKLGVEYCAALHFTRLSQIGCFNLKLLCTFHVFLTFQRFFINVSS</sequence>
<proteinExistence type="predicted"/>
<organism evidence="1 2">
    <name type="scientific">Clunio marinus</name>
    <dbReference type="NCBI Taxonomy" id="568069"/>
    <lineage>
        <taxon>Eukaryota</taxon>
        <taxon>Metazoa</taxon>
        <taxon>Ecdysozoa</taxon>
        <taxon>Arthropoda</taxon>
        <taxon>Hexapoda</taxon>
        <taxon>Insecta</taxon>
        <taxon>Pterygota</taxon>
        <taxon>Neoptera</taxon>
        <taxon>Endopterygota</taxon>
        <taxon>Diptera</taxon>
        <taxon>Nematocera</taxon>
        <taxon>Chironomoidea</taxon>
        <taxon>Chironomidae</taxon>
        <taxon>Clunio</taxon>
    </lineage>
</organism>
<dbReference type="Proteomes" id="UP000183832">
    <property type="component" value="Unassembled WGS sequence"/>
</dbReference>
<reference evidence="1 2" key="1">
    <citation type="submission" date="2015-04" db="EMBL/GenBank/DDBJ databases">
        <authorList>
            <person name="Syromyatnikov M.Y."/>
            <person name="Popov V.N."/>
        </authorList>
    </citation>
    <scope>NUCLEOTIDE SEQUENCE [LARGE SCALE GENOMIC DNA]</scope>
</reference>
<keyword evidence="2" id="KW-1185">Reference proteome</keyword>
<accession>A0A1J1HKV4</accession>
<name>A0A1J1HKV4_9DIPT</name>
<protein>
    <submittedName>
        <fullName evidence="1">CLUMA_CG002296, isoform A</fullName>
    </submittedName>
</protein>
<dbReference type="AlphaFoldDB" id="A0A1J1HKV4"/>